<sequence length="88" mass="9814">MLMAPNEISSAGGPCKWQLVTPGPYLIIIYFVEMQNGTTVELYDENMQLSREIKQSGVYFDAKTNILNVTHDGVGSFKAVVKAQTYHD</sequence>
<evidence type="ECO:0000313" key="2">
    <source>
        <dbReference type="Proteomes" id="UP000829354"/>
    </source>
</evidence>
<evidence type="ECO:0000313" key="1">
    <source>
        <dbReference type="EMBL" id="UMM37582.1"/>
    </source>
</evidence>
<protein>
    <submittedName>
        <fullName evidence="1">Uncharacterized protein</fullName>
    </submittedName>
</protein>
<dbReference type="Proteomes" id="UP000829354">
    <property type="component" value="Chromosome V"/>
</dbReference>
<dbReference type="AlphaFoldDB" id="A0AAE9F3R9"/>
<accession>A0AAE9F3R9</accession>
<name>A0AAE9F3R9_CAEBR</name>
<dbReference type="EMBL" id="CP092624">
    <property type="protein sequence ID" value="UMM37582.1"/>
    <property type="molecule type" value="Genomic_DNA"/>
</dbReference>
<keyword evidence="2" id="KW-1185">Reference proteome</keyword>
<reference evidence="1 2" key="1">
    <citation type="submission" date="2022-04" db="EMBL/GenBank/DDBJ databases">
        <title>Chromosome-level reference genomes for two strains of Caenorhabditis briggsae: an improved platform for comparative genomics.</title>
        <authorList>
            <person name="Stevens L."/>
            <person name="Andersen E."/>
        </authorList>
    </citation>
    <scope>NUCLEOTIDE SEQUENCE [LARGE SCALE GENOMIC DNA]</scope>
    <source>
        <strain evidence="1">VX34</strain>
        <tissue evidence="1">Whole-organism</tissue>
    </source>
</reference>
<proteinExistence type="predicted"/>
<organism evidence="1 2">
    <name type="scientific">Caenorhabditis briggsae</name>
    <dbReference type="NCBI Taxonomy" id="6238"/>
    <lineage>
        <taxon>Eukaryota</taxon>
        <taxon>Metazoa</taxon>
        <taxon>Ecdysozoa</taxon>
        <taxon>Nematoda</taxon>
        <taxon>Chromadorea</taxon>
        <taxon>Rhabditida</taxon>
        <taxon>Rhabditina</taxon>
        <taxon>Rhabditomorpha</taxon>
        <taxon>Rhabditoidea</taxon>
        <taxon>Rhabditidae</taxon>
        <taxon>Peloderinae</taxon>
        <taxon>Caenorhabditis</taxon>
    </lineage>
</organism>
<gene>
    <name evidence="1" type="ORF">L5515_009310</name>
</gene>